<gene>
    <name evidence="1" type="ORF">H6G83_34220</name>
</gene>
<comment type="caution">
    <text evidence="1">The sequence shown here is derived from an EMBL/GenBank/DDBJ whole genome shotgun (WGS) entry which is preliminary data.</text>
</comment>
<reference evidence="1 2" key="1">
    <citation type="journal article" date="2020" name="ISME J.">
        <title>Comparative genomics reveals insights into cyanobacterial evolution and habitat adaptation.</title>
        <authorList>
            <person name="Chen M.Y."/>
            <person name="Teng W.K."/>
            <person name="Zhao L."/>
            <person name="Hu C.X."/>
            <person name="Zhou Y.K."/>
            <person name="Han B.P."/>
            <person name="Song L.R."/>
            <person name="Shu W.S."/>
        </authorList>
    </citation>
    <scope>NUCLEOTIDE SEQUENCE [LARGE SCALE GENOMIC DNA]</scope>
    <source>
        <strain evidence="1 2">FACHB-119</strain>
    </source>
</reference>
<dbReference type="EMBL" id="JACJSG010000101">
    <property type="protein sequence ID" value="MBD2505591.1"/>
    <property type="molecule type" value="Genomic_DNA"/>
</dbReference>
<dbReference type="RefSeq" id="WP_190480538.1">
    <property type="nucleotide sequence ID" value="NZ_JACJSG010000101.1"/>
</dbReference>
<evidence type="ECO:0000313" key="1">
    <source>
        <dbReference type="EMBL" id="MBD2505591.1"/>
    </source>
</evidence>
<proteinExistence type="predicted"/>
<organism evidence="1 2">
    <name type="scientific">Anabaena azotica FACHB-119</name>
    <dbReference type="NCBI Taxonomy" id="947527"/>
    <lineage>
        <taxon>Bacteria</taxon>
        <taxon>Bacillati</taxon>
        <taxon>Cyanobacteriota</taxon>
        <taxon>Cyanophyceae</taxon>
        <taxon>Nostocales</taxon>
        <taxon>Nostocaceae</taxon>
        <taxon>Anabaena</taxon>
        <taxon>Anabaena azotica</taxon>
    </lineage>
</organism>
<protein>
    <submittedName>
        <fullName evidence="1">Uncharacterized protein</fullName>
    </submittedName>
</protein>
<accession>A0ABR8DF40</accession>
<dbReference type="Proteomes" id="UP000661112">
    <property type="component" value="Unassembled WGS sequence"/>
</dbReference>
<evidence type="ECO:0000313" key="2">
    <source>
        <dbReference type="Proteomes" id="UP000661112"/>
    </source>
</evidence>
<name>A0ABR8DF40_9NOST</name>
<keyword evidence="2" id="KW-1185">Reference proteome</keyword>
<sequence length="808" mass="88413">MNINWETLNNKTKEFRTLKVIRDPSNTIVDVVFSGLEVKLSELVKIFPFGGGATLTIYADTVIVDAPSFDARGTVVIARSIDLSMLVGSPVPVRVPEKGRTAVAEFLVKETIGGNFQLTTSNAKAGTPAFTVPVGEKPLQAVYYFVNSAGISTQQVKTDVSDIQDLISRVWALNSLKASFTAASWLMNSSQSSDRSTAQSMLSWVVACIRTMGGGGATIPSDYAELYSQAAALLVTLNVAQGAYYVPILSSSFYKTQINVLLGALQSYENNLNTLNVQTDIQAAIQKVSGTLQGVAQDEANPQQIQLNNIKENLDTLSKDIRNLSHQYDLQSIDANTCFALMQNAITQQKIQQFLEAGLKLGLDAVKIGFSVAKAAATENPLELTEAFQGFVEGVQHAYEGIEAISSDNPSNRTLLDQAKLLMQMQLQLMTSFYAGSVLWAEAPKDQSGTKLPESLASVSIDPNLAWENYMIQAEAELTTIKGTIGSGTGAGSAQEAANKYLASLKILAQYGKALDAKVVAYSSLLAQATVVKAEIRASQNIERRWQELERNAKSNEEKLAVLKGIIQTRTDAIKRSIYLAWTHYRNSYFYLYFQEPPITINLDMNAATLKDKFATLSQWIAQLLGDVPDSQRVRLPNENVEISFQFTIVKQGNLSVGSTDIALLTPANGNQPATLTWGIPIGNTQLQGVLPNQGNVAIWIKEARFFIDGIKSNDKGNVILNVLTSGTYQNGYDPRQAYNFVTKGLEGEYAYRVQGENVYDPWEINTEVYATPTPYTQWTITFDPDGGDPSLATQLRMVLKVAYRSKK</sequence>